<feature type="transmembrane region" description="Helical" evidence="1">
    <location>
        <begin position="70"/>
        <end position="90"/>
    </location>
</feature>
<evidence type="ECO:0008006" key="4">
    <source>
        <dbReference type="Google" id="ProtNLM"/>
    </source>
</evidence>
<evidence type="ECO:0000313" key="2">
    <source>
        <dbReference type="EMBL" id="KYF54921.1"/>
    </source>
</evidence>
<dbReference type="Proteomes" id="UP000075420">
    <property type="component" value="Unassembled WGS sequence"/>
</dbReference>
<keyword evidence="1" id="KW-0472">Membrane</keyword>
<dbReference type="Pfam" id="PF10002">
    <property type="entry name" value="DUF2243"/>
    <property type="match status" value="1"/>
</dbReference>
<gene>
    <name evidence="2" type="ORF">BE08_10080</name>
</gene>
<dbReference type="EMBL" id="JELY01001683">
    <property type="protein sequence ID" value="KYF54921.1"/>
    <property type="molecule type" value="Genomic_DNA"/>
</dbReference>
<organism evidence="2 3">
    <name type="scientific">Sorangium cellulosum</name>
    <name type="common">Polyangium cellulosum</name>
    <dbReference type="NCBI Taxonomy" id="56"/>
    <lineage>
        <taxon>Bacteria</taxon>
        <taxon>Pseudomonadati</taxon>
        <taxon>Myxococcota</taxon>
        <taxon>Polyangia</taxon>
        <taxon>Polyangiales</taxon>
        <taxon>Polyangiaceae</taxon>
        <taxon>Sorangium</taxon>
    </lineage>
</organism>
<comment type="caution">
    <text evidence="2">The sequence shown here is derived from an EMBL/GenBank/DDBJ whole genome shotgun (WGS) entry which is preliminary data.</text>
</comment>
<dbReference type="AlphaFoldDB" id="A0A150PGU9"/>
<evidence type="ECO:0000256" key="1">
    <source>
        <dbReference type="SAM" id="Phobius"/>
    </source>
</evidence>
<evidence type="ECO:0000313" key="3">
    <source>
        <dbReference type="Proteomes" id="UP000075420"/>
    </source>
</evidence>
<accession>A0A150PGU9</accession>
<name>A0A150PGU9_SORCE</name>
<protein>
    <recommendedName>
        <fullName evidence="4">DUF2243 domain-containing protein</fullName>
    </recommendedName>
</protein>
<reference evidence="2 3" key="1">
    <citation type="submission" date="2014-02" db="EMBL/GenBank/DDBJ databases">
        <title>The small core and large imbalanced accessory genome model reveals a collaborative survival strategy of Sorangium cellulosum strains in nature.</title>
        <authorList>
            <person name="Han K."/>
            <person name="Peng R."/>
            <person name="Blom J."/>
            <person name="Li Y.-Z."/>
        </authorList>
    </citation>
    <scope>NUCLEOTIDE SEQUENCE [LARGE SCALE GENOMIC DNA]</scope>
    <source>
        <strain evidence="2 3">So0157-25</strain>
    </source>
</reference>
<feature type="transmembrane region" description="Helical" evidence="1">
    <location>
        <begin position="21"/>
        <end position="39"/>
    </location>
</feature>
<keyword evidence="1" id="KW-1133">Transmembrane helix</keyword>
<feature type="transmembrane region" description="Helical" evidence="1">
    <location>
        <begin position="102"/>
        <end position="121"/>
    </location>
</feature>
<sequence>MSTARPFATEFPTRLPRAVKTAGVLFGMGIGGLVDGILFHQVLQWHHMICFSCHPGATIEDVRKNIFADGLFSVVALSLTVAGVSKLWSALRAGGDPLPGRILPGAAAVGFGVFNLVEGVIDHHLLQIHHVRPGPYQTAWDLVFLAFGALLVLGGLRLMREAPRGAPIRPSAR</sequence>
<proteinExistence type="predicted"/>
<feature type="transmembrane region" description="Helical" evidence="1">
    <location>
        <begin position="141"/>
        <end position="159"/>
    </location>
</feature>
<keyword evidence="1" id="KW-0812">Transmembrane</keyword>
<dbReference type="InterPro" id="IPR018719">
    <property type="entry name" value="DUF2243_membrane"/>
</dbReference>